<dbReference type="GO" id="GO:0015562">
    <property type="term" value="F:efflux transmembrane transporter activity"/>
    <property type="evidence" value="ECO:0007669"/>
    <property type="project" value="InterPro"/>
</dbReference>
<dbReference type="Pfam" id="PF02321">
    <property type="entry name" value="OEP"/>
    <property type="match status" value="2"/>
</dbReference>
<accession>A0A1G7ZR08</accession>
<dbReference type="PROSITE" id="PS51257">
    <property type="entry name" value="PROKAR_LIPOPROTEIN"/>
    <property type="match status" value="1"/>
</dbReference>
<dbReference type="PANTHER" id="PTHR30203">
    <property type="entry name" value="OUTER MEMBRANE CATION EFFLUX PROTEIN"/>
    <property type="match status" value="1"/>
</dbReference>
<dbReference type="NCBIfam" id="TIGR01845">
    <property type="entry name" value="outer_NodT"/>
    <property type="match status" value="1"/>
</dbReference>
<evidence type="ECO:0000256" key="2">
    <source>
        <dbReference type="RuleBase" id="RU362097"/>
    </source>
</evidence>
<evidence type="ECO:0000313" key="4">
    <source>
        <dbReference type="EMBL" id="SDH10540.1"/>
    </source>
</evidence>
<dbReference type="PANTHER" id="PTHR30203:SF32">
    <property type="entry name" value="CATION EFFLUX SYSTEM PROTEIN CUSC"/>
    <property type="match status" value="1"/>
</dbReference>
<evidence type="ECO:0000256" key="1">
    <source>
        <dbReference type="ARBA" id="ARBA00007613"/>
    </source>
</evidence>
<dbReference type="Gene3D" id="1.20.1600.10">
    <property type="entry name" value="Outer membrane efflux proteins (OEP)"/>
    <property type="match status" value="1"/>
</dbReference>
<comment type="subcellular location">
    <subcellularLocation>
        <location evidence="2">Cell outer membrane</location>
        <topology evidence="2">Lipid-anchor</topology>
    </subcellularLocation>
</comment>
<keyword evidence="2" id="KW-0564">Palmitate</keyword>
<feature type="chain" id="PRO_5011333177" evidence="2">
    <location>
        <begin position="31"/>
        <end position="465"/>
    </location>
</feature>
<gene>
    <name evidence="4" type="ORF">SAMN04488136_10891</name>
</gene>
<evidence type="ECO:0000256" key="3">
    <source>
        <dbReference type="SAM" id="Coils"/>
    </source>
</evidence>
<dbReference type="InterPro" id="IPR010131">
    <property type="entry name" value="MdtP/NodT-like"/>
</dbReference>
<protein>
    <submittedName>
        <fullName evidence="4">Efflux transporter, outer membrane factor (OMF) lipoprotein, NodT family</fullName>
    </submittedName>
</protein>
<reference evidence="4 5" key="1">
    <citation type="submission" date="2016-10" db="EMBL/GenBank/DDBJ databases">
        <authorList>
            <person name="de Groot N.N."/>
        </authorList>
    </citation>
    <scope>NUCLEOTIDE SEQUENCE [LARGE SCALE GENOMIC DNA]</scope>
    <source>
        <strain evidence="4 5">CGMCC 1.10228</strain>
    </source>
</reference>
<keyword evidence="2" id="KW-0812">Transmembrane</keyword>
<dbReference type="GO" id="GO:0009279">
    <property type="term" value="C:cell outer membrane"/>
    <property type="evidence" value="ECO:0007669"/>
    <property type="project" value="UniProtKB-SubCell"/>
</dbReference>
<feature type="signal peptide" evidence="2">
    <location>
        <begin position="1"/>
        <end position="30"/>
    </location>
</feature>
<comment type="similarity">
    <text evidence="1 2">Belongs to the outer membrane factor (OMF) (TC 1.B.17) family.</text>
</comment>
<feature type="coiled-coil region" evidence="3">
    <location>
        <begin position="217"/>
        <end position="244"/>
    </location>
</feature>
<dbReference type="AlphaFoldDB" id="A0A1G7ZR08"/>
<feature type="coiled-coil region" evidence="3">
    <location>
        <begin position="385"/>
        <end position="412"/>
    </location>
</feature>
<dbReference type="Gene3D" id="2.20.200.10">
    <property type="entry name" value="Outer membrane efflux proteins (OEP)"/>
    <property type="match status" value="1"/>
</dbReference>
<keyword evidence="5" id="KW-1185">Reference proteome</keyword>
<sequence>MTMAKTRFFKPTPIATVVLATLLMSGCAMRSDFEAPQVDVPQGWVHSDNQHSVSIDKWWTRFGDPKLDQIIADVLAKNNDLAMATLTLRKARLQADLGRDDYYPDTSLSASGSKGKYFDSGNTSTSYNASLGVSYELDLWGRVSAYADQANWTAMATEQDRESTAQSLVATTATLYWQIGYLNDRIALGAKNIQAARDTLQMTQNQYDNGAVSKVNVLQAKQTLASLQTQQSQYQQQLVEAQNAFAILFDQAPQTAQRLANSLPTNPLPQVEVGIPSDLLARRPDVKAKLFELKAALANKDETDASYMPSFTLTGALGGSSTALRNLLSDPIGTLGADLALPFIQWDEMGINKDIAQVEYQSTIINYRQTLYAAFQDVDNALSSKQQLAYQAEKLLEQYQSAEEVARIYASQYQNGAIQFSDLLDAQTDERDAKASLLENRYNQYVALATLYQALGGEDVMTEGN</sequence>
<organism evidence="4 5">
    <name type="scientific">Vibrio xiamenensis</name>
    <dbReference type="NCBI Taxonomy" id="861298"/>
    <lineage>
        <taxon>Bacteria</taxon>
        <taxon>Pseudomonadati</taxon>
        <taxon>Pseudomonadota</taxon>
        <taxon>Gammaproteobacteria</taxon>
        <taxon>Vibrionales</taxon>
        <taxon>Vibrionaceae</taxon>
        <taxon>Vibrio</taxon>
    </lineage>
</organism>
<dbReference type="InterPro" id="IPR003423">
    <property type="entry name" value="OMP_efflux"/>
</dbReference>
<keyword evidence="3" id="KW-0175">Coiled coil</keyword>
<dbReference type="STRING" id="861298.SAMN04488136_10891"/>
<dbReference type="SUPFAM" id="SSF56954">
    <property type="entry name" value="Outer membrane efflux proteins (OEP)"/>
    <property type="match status" value="1"/>
</dbReference>
<dbReference type="EMBL" id="FNDD01000008">
    <property type="protein sequence ID" value="SDH10540.1"/>
    <property type="molecule type" value="Genomic_DNA"/>
</dbReference>
<keyword evidence="2" id="KW-0732">Signal</keyword>
<name>A0A1G7ZR08_9VIBR</name>
<keyword evidence="2" id="KW-0472">Membrane</keyword>
<keyword evidence="2" id="KW-1134">Transmembrane beta strand</keyword>
<evidence type="ECO:0000313" key="5">
    <source>
        <dbReference type="Proteomes" id="UP000198854"/>
    </source>
</evidence>
<dbReference type="Proteomes" id="UP000198854">
    <property type="component" value="Unassembled WGS sequence"/>
</dbReference>
<proteinExistence type="inferred from homology"/>
<keyword evidence="2 4" id="KW-0449">Lipoprotein</keyword>